<dbReference type="GO" id="GO:0032784">
    <property type="term" value="P:regulation of DNA-templated transcription elongation"/>
    <property type="evidence" value="ECO:0007669"/>
    <property type="project" value="InterPro"/>
</dbReference>
<reference evidence="2" key="1">
    <citation type="submission" date="2023-11" db="EMBL/GenBank/DDBJ databases">
        <title>WGS of Aeromonas in Northern Israel.</title>
        <authorList>
            <person name="Hershko Y."/>
        </authorList>
    </citation>
    <scope>NUCLEOTIDE SEQUENCE</scope>
    <source>
        <strain evidence="2">77416</strain>
    </source>
</reference>
<accession>A0AAW9F0C2</accession>
<evidence type="ECO:0000313" key="3">
    <source>
        <dbReference type="Proteomes" id="UP001277183"/>
    </source>
</evidence>
<dbReference type="GO" id="GO:0003746">
    <property type="term" value="F:translation elongation factor activity"/>
    <property type="evidence" value="ECO:0007669"/>
    <property type="project" value="UniProtKB-KW"/>
</dbReference>
<dbReference type="Proteomes" id="UP001277183">
    <property type="component" value="Unassembled WGS sequence"/>
</dbReference>
<dbReference type="AlphaFoldDB" id="A0AAW9F0C2"/>
<dbReference type="Gene3D" id="3.10.50.30">
    <property type="entry name" value="Transcription elongation factor, GreA/GreB, C-terminal domain"/>
    <property type="match status" value="1"/>
</dbReference>
<dbReference type="InterPro" id="IPR001437">
    <property type="entry name" value="Tscrpt_elong_fac_GreA/B_C"/>
</dbReference>
<feature type="domain" description="Transcription elongation factor GreA/GreB C-terminal" evidence="1">
    <location>
        <begin position="84"/>
        <end position="163"/>
    </location>
</feature>
<protein>
    <submittedName>
        <fullName evidence="2">GreA/GreB family elongation factor</fullName>
    </submittedName>
</protein>
<comment type="caution">
    <text evidence="2">The sequence shown here is derived from an EMBL/GenBank/DDBJ whole genome shotgun (WGS) entry which is preliminary data.</text>
</comment>
<dbReference type="InterPro" id="IPR023459">
    <property type="entry name" value="Tscrpt_elong_fac_GreA/B_fam"/>
</dbReference>
<dbReference type="EMBL" id="JAWZVU010000019">
    <property type="protein sequence ID" value="MDX7719403.1"/>
    <property type="molecule type" value="Genomic_DNA"/>
</dbReference>
<dbReference type="PANTHER" id="PTHR30437:SF4">
    <property type="entry name" value="TRANSCRIPTION ELONGATION FACTOR GREA"/>
    <property type="match status" value="1"/>
</dbReference>
<evidence type="ECO:0000313" key="2">
    <source>
        <dbReference type="EMBL" id="MDX7719403.1"/>
    </source>
</evidence>
<proteinExistence type="predicted"/>
<organism evidence="2 3">
    <name type="scientific">Aeromonas caviae</name>
    <name type="common">Aeromonas punctata</name>
    <dbReference type="NCBI Taxonomy" id="648"/>
    <lineage>
        <taxon>Bacteria</taxon>
        <taxon>Pseudomonadati</taxon>
        <taxon>Pseudomonadota</taxon>
        <taxon>Gammaproteobacteria</taxon>
        <taxon>Aeromonadales</taxon>
        <taxon>Aeromonadaceae</taxon>
        <taxon>Aeromonas</taxon>
    </lineage>
</organism>
<evidence type="ECO:0000259" key="1">
    <source>
        <dbReference type="Pfam" id="PF01272"/>
    </source>
</evidence>
<keyword evidence="2" id="KW-0251">Elongation factor</keyword>
<dbReference type="GO" id="GO:0070063">
    <property type="term" value="F:RNA polymerase binding"/>
    <property type="evidence" value="ECO:0007669"/>
    <property type="project" value="InterPro"/>
</dbReference>
<dbReference type="InterPro" id="IPR036953">
    <property type="entry name" value="GreA/GreB_C_sf"/>
</dbReference>
<dbReference type="SUPFAM" id="SSF54534">
    <property type="entry name" value="FKBP-like"/>
    <property type="match status" value="1"/>
</dbReference>
<sequence>MDKQYITEAGKVLIEQRIAQLHTEISEIQAEKAIAYTASGDTWHDNPGFNALEQAEHRKVEEVFKLKATIQNAVMVNTAIRNTSTVGVGSIVECIRMEGSGKDLVETEECWEIGGLGESDPKAKIISYETPIAAALMGHKMGEETEAIQLQGKRVTFEIIKLHPSWDAVSSEGE</sequence>
<dbReference type="RefSeq" id="WP_266143721.1">
    <property type="nucleotide sequence ID" value="NZ_JAWZVU010000019.1"/>
</dbReference>
<keyword evidence="2" id="KW-0648">Protein biosynthesis</keyword>
<dbReference type="GO" id="GO:0003677">
    <property type="term" value="F:DNA binding"/>
    <property type="evidence" value="ECO:0007669"/>
    <property type="project" value="InterPro"/>
</dbReference>
<dbReference type="PANTHER" id="PTHR30437">
    <property type="entry name" value="TRANSCRIPTION ELONGATION FACTOR GREA"/>
    <property type="match status" value="1"/>
</dbReference>
<dbReference type="PIRSF" id="PIRSF006092">
    <property type="entry name" value="GreA_GreB"/>
    <property type="match status" value="1"/>
</dbReference>
<dbReference type="GO" id="GO:0006354">
    <property type="term" value="P:DNA-templated transcription elongation"/>
    <property type="evidence" value="ECO:0007669"/>
    <property type="project" value="TreeGrafter"/>
</dbReference>
<gene>
    <name evidence="2" type="ORF">SJS77_02785</name>
</gene>
<dbReference type="Pfam" id="PF01272">
    <property type="entry name" value="GreA_GreB"/>
    <property type="match status" value="1"/>
</dbReference>
<name>A0AAW9F0C2_AERCA</name>